<evidence type="ECO:0000313" key="3">
    <source>
        <dbReference type="Proteomes" id="UP000070121"/>
    </source>
</evidence>
<keyword evidence="3" id="KW-1185">Reference proteome</keyword>
<accession>A0A135UZX9</accession>
<proteinExistence type="predicted"/>
<protein>
    <submittedName>
        <fullName evidence="2">Uncharacterized protein</fullName>
    </submittedName>
</protein>
<organism evidence="2 3">
    <name type="scientific">Colletotrichum salicis</name>
    <dbReference type="NCBI Taxonomy" id="1209931"/>
    <lineage>
        <taxon>Eukaryota</taxon>
        <taxon>Fungi</taxon>
        <taxon>Dikarya</taxon>
        <taxon>Ascomycota</taxon>
        <taxon>Pezizomycotina</taxon>
        <taxon>Sordariomycetes</taxon>
        <taxon>Hypocreomycetidae</taxon>
        <taxon>Glomerellales</taxon>
        <taxon>Glomerellaceae</taxon>
        <taxon>Colletotrichum</taxon>
        <taxon>Colletotrichum acutatum species complex</taxon>
    </lineage>
</organism>
<sequence length="136" mass="15227">MVFERSSHVYPLLDQIYSKNAEEGPVVRCGFDHAPKPLAALPEARMPPQPPNPAKGTNGRAWPDCMIRRSRYQGSAAAACLLPPLHTTHGYLTSADGRWFRVARRIYPRGLSRVLPISQSPFTNVTMSYRLQNIPI</sequence>
<feature type="region of interest" description="Disordered" evidence="1">
    <location>
        <begin position="41"/>
        <end position="60"/>
    </location>
</feature>
<reference evidence="2 3" key="1">
    <citation type="submission" date="2014-02" db="EMBL/GenBank/DDBJ databases">
        <title>The genome sequence of Colletotrichum salicis CBS 607.94.</title>
        <authorList>
            <person name="Baroncelli R."/>
            <person name="Thon M.R."/>
        </authorList>
    </citation>
    <scope>NUCLEOTIDE SEQUENCE [LARGE SCALE GENOMIC DNA]</scope>
    <source>
        <strain evidence="2 3">CBS 607.94</strain>
    </source>
</reference>
<evidence type="ECO:0000256" key="1">
    <source>
        <dbReference type="SAM" id="MobiDB-lite"/>
    </source>
</evidence>
<comment type="caution">
    <text evidence="2">The sequence shown here is derived from an EMBL/GenBank/DDBJ whole genome shotgun (WGS) entry which is preliminary data.</text>
</comment>
<dbReference type="AlphaFoldDB" id="A0A135UZX9"/>
<dbReference type="EMBL" id="JFFI01000795">
    <property type="protein sequence ID" value="KXH65902.1"/>
    <property type="molecule type" value="Genomic_DNA"/>
</dbReference>
<dbReference type="Proteomes" id="UP000070121">
    <property type="component" value="Unassembled WGS sequence"/>
</dbReference>
<gene>
    <name evidence="2" type="ORF">CSAL01_12699</name>
</gene>
<name>A0A135UZX9_9PEZI</name>
<evidence type="ECO:0000313" key="2">
    <source>
        <dbReference type="EMBL" id="KXH65902.1"/>
    </source>
</evidence>